<comment type="caution">
    <text evidence="2">The sequence shown here is derived from an EMBL/GenBank/DDBJ whole genome shotgun (WGS) entry which is preliminary data.</text>
</comment>
<evidence type="ECO:0000256" key="1">
    <source>
        <dbReference type="SAM" id="MobiDB-lite"/>
    </source>
</evidence>
<name>A0ABV5PS35_9ACTN</name>
<protein>
    <submittedName>
        <fullName evidence="2">Uncharacterized protein</fullName>
    </submittedName>
</protein>
<reference evidence="2 3" key="1">
    <citation type="submission" date="2024-09" db="EMBL/GenBank/DDBJ databases">
        <authorList>
            <person name="Sun Q."/>
            <person name="Mori K."/>
        </authorList>
    </citation>
    <scope>NUCLEOTIDE SEQUENCE [LARGE SCALE GENOMIC DNA]</scope>
    <source>
        <strain evidence="2 3">JCM 3323</strain>
    </source>
</reference>
<dbReference type="EMBL" id="JBHMCE010000002">
    <property type="protein sequence ID" value="MFB9526012.1"/>
    <property type="molecule type" value="Genomic_DNA"/>
</dbReference>
<keyword evidence="3" id="KW-1185">Reference proteome</keyword>
<evidence type="ECO:0000313" key="3">
    <source>
        <dbReference type="Proteomes" id="UP001589646"/>
    </source>
</evidence>
<accession>A0ABV5PS35</accession>
<evidence type="ECO:0000313" key="2">
    <source>
        <dbReference type="EMBL" id="MFB9526012.1"/>
    </source>
</evidence>
<dbReference type="RefSeq" id="WP_346122754.1">
    <property type="nucleotide sequence ID" value="NZ_BAAAXC010000014.1"/>
</dbReference>
<gene>
    <name evidence="2" type="ORF">ACFFRN_05225</name>
</gene>
<organism evidence="2 3">
    <name type="scientific">Nonomuraea roseola</name>
    <dbReference type="NCBI Taxonomy" id="46179"/>
    <lineage>
        <taxon>Bacteria</taxon>
        <taxon>Bacillati</taxon>
        <taxon>Actinomycetota</taxon>
        <taxon>Actinomycetes</taxon>
        <taxon>Streptosporangiales</taxon>
        <taxon>Streptosporangiaceae</taxon>
        <taxon>Nonomuraea</taxon>
    </lineage>
</organism>
<feature type="region of interest" description="Disordered" evidence="1">
    <location>
        <begin position="30"/>
        <end position="73"/>
    </location>
</feature>
<proteinExistence type="predicted"/>
<sequence>MIAHEEVQFVVKRSVVWLGGDVDPQQVFAGPLGQHTGKEADQRPDVSVERSGTLQGLGQGIDDVRGSLVGPSR</sequence>
<feature type="compositionally biased region" description="Basic and acidic residues" evidence="1">
    <location>
        <begin position="36"/>
        <end position="48"/>
    </location>
</feature>
<dbReference type="Proteomes" id="UP001589646">
    <property type="component" value="Unassembled WGS sequence"/>
</dbReference>